<dbReference type="Proteomes" id="UP000595610">
    <property type="component" value="Chromosome 1"/>
</dbReference>
<reference evidence="1 2" key="1">
    <citation type="submission" date="2020-12" db="EMBL/GenBank/DDBJ databases">
        <title>FDA dAtabase for Regulatory Grade micrObial Sequences (FDA-ARGOS): Supporting development and validation of Infectious Disease Dx tests.</title>
        <authorList>
            <person name="Nelson B."/>
            <person name="Plummer A."/>
            <person name="Tallon L."/>
            <person name="Sadzewicz L."/>
            <person name="Zhao X."/>
            <person name="Boylan J."/>
            <person name="Ott S."/>
            <person name="Bowen H."/>
            <person name="Vavikolanu K."/>
            <person name="Mehta A."/>
            <person name="Aluvathingal J."/>
            <person name="Nadendla S."/>
            <person name="Myers T."/>
            <person name="Yan Y."/>
            <person name="Sichtig H."/>
        </authorList>
    </citation>
    <scope>NUCLEOTIDE SEQUENCE [LARGE SCALE GENOMIC DNA]</scope>
    <source>
        <strain evidence="1 2">FDAARGOS_1049</strain>
    </source>
</reference>
<name>A0A7T4T7L9_9BURK</name>
<dbReference type="AlphaFoldDB" id="A0A7T4T7L9"/>
<dbReference type="KEGG" id="pgis:I6I06_10620"/>
<dbReference type="EMBL" id="CP066075">
    <property type="protein sequence ID" value="QQC62779.1"/>
    <property type="molecule type" value="Genomic_DNA"/>
</dbReference>
<protein>
    <submittedName>
        <fullName evidence="1">Uncharacterized protein</fullName>
    </submittedName>
</protein>
<organism evidence="1 2">
    <name type="scientific">Paraburkholderia ginsengisoli</name>
    <dbReference type="NCBI Taxonomy" id="311231"/>
    <lineage>
        <taxon>Bacteria</taxon>
        <taxon>Pseudomonadati</taxon>
        <taxon>Pseudomonadota</taxon>
        <taxon>Betaproteobacteria</taxon>
        <taxon>Burkholderiales</taxon>
        <taxon>Burkholderiaceae</taxon>
        <taxon>Paraburkholderia</taxon>
    </lineage>
</organism>
<dbReference type="RefSeq" id="WP_157004223.1">
    <property type="nucleotide sequence ID" value="NZ_CP066075.1"/>
</dbReference>
<accession>A0A7T4T7L9</accession>
<gene>
    <name evidence="1" type="ORF">I6I06_10620</name>
</gene>
<evidence type="ECO:0000313" key="2">
    <source>
        <dbReference type="Proteomes" id="UP000595610"/>
    </source>
</evidence>
<proteinExistence type="predicted"/>
<sequence length="216" mass="24104">MRLNSIESLAGFPVLSVRDALRRMPFFNEGDIAKALNTSSERAAVLMAELARRGWCRHTGHSDTWEIYGEGMQFLAASAARPISHRRANELLAAVIERANAFEHSFPDWPIRLTKLAVFGSFLTEAPSLGDLDVAVDVKKMLGDDFESALHDARARAEADGFRARSKLEKLLLPELFAYHKLKGRNQSISLHGWGDLVALDCPYKLVWTDRPNNSA</sequence>
<keyword evidence="2" id="KW-1185">Reference proteome</keyword>
<evidence type="ECO:0000313" key="1">
    <source>
        <dbReference type="EMBL" id="QQC62779.1"/>
    </source>
</evidence>